<dbReference type="Gene3D" id="2.30.29.30">
    <property type="entry name" value="Pleckstrin-homology domain (PH domain)/Phosphotyrosine-binding domain (PTB)"/>
    <property type="match status" value="1"/>
</dbReference>
<dbReference type="InterPro" id="IPR045256">
    <property type="entry name" value="RanBP1_RanBD"/>
</dbReference>
<dbReference type="AlphaFoldDB" id="A0A093XM08"/>
<dbReference type="PROSITE" id="PS50196">
    <property type="entry name" value="RANBD1"/>
    <property type="match status" value="1"/>
</dbReference>
<organism evidence="3">
    <name type="scientific">Talaromyces marneffei PM1</name>
    <dbReference type="NCBI Taxonomy" id="1077442"/>
    <lineage>
        <taxon>Eukaryota</taxon>
        <taxon>Fungi</taxon>
        <taxon>Dikarya</taxon>
        <taxon>Ascomycota</taxon>
        <taxon>Pezizomycotina</taxon>
        <taxon>Eurotiomycetes</taxon>
        <taxon>Eurotiomycetidae</taxon>
        <taxon>Eurotiales</taxon>
        <taxon>Trichocomaceae</taxon>
        <taxon>Talaromyces</taxon>
        <taxon>Talaromyces sect. Talaromyces</taxon>
    </lineage>
</organism>
<feature type="compositionally biased region" description="Basic and acidic residues" evidence="1">
    <location>
        <begin position="26"/>
        <end position="40"/>
    </location>
</feature>
<accession>A0A093XM08</accession>
<dbReference type="SUPFAM" id="SSF50729">
    <property type="entry name" value="PH domain-like"/>
    <property type="match status" value="1"/>
</dbReference>
<dbReference type="FunFam" id="2.30.29.30:FF:000254">
    <property type="entry name" value="Ran-specific GTPase-activating protein 1"/>
    <property type="match status" value="1"/>
</dbReference>
<dbReference type="InterPro" id="IPR000156">
    <property type="entry name" value="Ran_bind_dom"/>
</dbReference>
<gene>
    <name evidence="3" type="ORF">GQ26_0190360</name>
</gene>
<dbReference type="HOGENOM" id="CLU_067861_0_1_1"/>
<protein>
    <submittedName>
        <fullName evidence="3">Ran-specific GTPase-activating protein 1</fullName>
    </submittedName>
</protein>
<evidence type="ECO:0000256" key="1">
    <source>
        <dbReference type="SAM" id="MobiDB-lite"/>
    </source>
</evidence>
<dbReference type="EMBL" id="JPOX01000019">
    <property type="protein sequence ID" value="KFX46268.1"/>
    <property type="molecule type" value="Genomic_DNA"/>
</dbReference>
<dbReference type="eggNOG" id="KOG0864">
    <property type="taxonomic scope" value="Eukaryota"/>
</dbReference>
<dbReference type="GO" id="GO:0005096">
    <property type="term" value="F:GTPase activator activity"/>
    <property type="evidence" value="ECO:0007669"/>
    <property type="project" value="TreeGrafter"/>
</dbReference>
<dbReference type="Pfam" id="PF00638">
    <property type="entry name" value="Ran_BP1"/>
    <property type="match status" value="1"/>
</dbReference>
<comment type="caution">
    <text evidence="3">The sequence shown here is derived from an EMBL/GenBank/DDBJ whole genome shotgun (WGS) entry which is preliminary data.</text>
</comment>
<sequence>MADTTETKPDPTTAPTEETTPAPAVEKTEGEEKSATEKVTESAFGAATKATDNVFSMFGGGPKKEKKEEADDADEPSGSSKAKTGEQGEEEVESPDVHFEPVIHLTEKVETKTNEELEEQTFKMRAKLFKFDRESREWKERGTGDVRLLKHKENHKTRLVMRRDKTLKVCANHYIVPDMKLSPNVGSDRSWVWNAAADVSEGEPEAQTLAIRFANSENANLFKDAFIKAQEENEKLFSAEA</sequence>
<evidence type="ECO:0000313" key="3">
    <source>
        <dbReference type="EMBL" id="KFX46268.1"/>
    </source>
</evidence>
<evidence type="ECO:0000259" key="2">
    <source>
        <dbReference type="PROSITE" id="PS50196"/>
    </source>
</evidence>
<dbReference type="SMART" id="SM00160">
    <property type="entry name" value="RanBD"/>
    <property type="match status" value="1"/>
</dbReference>
<proteinExistence type="predicted"/>
<dbReference type="GO" id="GO:0005737">
    <property type="term" value="C:cytoplasm"/>
    <property type="evidence" value="ECO:0007669"/>
    <property type="project" value="TreeGrafter"/>
</dbReference>
<name>A0A093XM08_TALMA</name>
<dbReference type="PANTHER" id="PTHR23138:SF87">
    <property type="entry name" value="E3 SUMO-PROTEIN LIGASE RANBP2"/>
    <property type="match status" value="1"/>
</dbReference>
<reference evidence="3" key="1">
    <citation type="journal article" date="2014" name="PLoS Genet.">
        <title>Signature Gene Expression Reveals Novel Clues to the Molecular Mechanisms of Dimorphic Transition in Penicillium marneffei.</title>
        <authorList>
            <person name="Yang E."/>
            <person name="Wang G."/>
            <person name="Cai J."/>
            <person name="Woo P.C."/>
            <person name="Lau S.K."/>
            <person name="Yuen K.-Y."/>
            <person name="Chow W.-N."/>
            <person name="Lin X."/>
        </authorList>
    </citation>
    <scope>NUCLEOTIDE SEQUENCE [LARGE SCALE GENOMIC DNA]</scope>
    <source>
        <strain evidence="3">PM1</strain>
    </source>
</reference>
<feature type="region of interest" description="Disordered" evidence="1">
    <location>
        <begin position="1"/>
        <end position="99"/>
    </location>
</feature>
<dbReference type="CDD" id="cd13179">
    <property type="entry name" value="RanBD_RanBP1"/>
    <property type="match status" value="1"/>
</dbReference>
<dbReference type="PANTHER" id="PTHR23138">
    <property type="entry name" value="RAN BINDING PROTEIN"/>
    <property type="match status" value="1"/>
</dbReference>
<dbReference type="InterPro" id="IPR011993">
    <property type="entry name" value="PH-like_dom_sf"/>
</dbReference>
<feature type="compositionally biased region" description="Low complexity" evidence="1">
    <location>
        <begin position="10"/>
        <end position="25"/>
    </location>
</feature>
<dbReference type="GO" id="GO:0005643">
    <property type="term" value="C:nuclear pore"/>
    <property type="evidence" value="ECO:0007669"/>
    <property type="project" value="TreeGrafter"/>
</dbReference>
<dbReference type="InterPro" id="IPR045255">
    <property type="entry name" value="RanBP1-like"/>
</dbReference>
<dbReference type="GO" id="GO:0006913">
    <property type="term" value="P:nucleocytoplasmic transport"/>
    <property type="evidence" value="ECO:0007669"/>
    <property type="project" value="InterPro"/>
</dbReference>
<feature type="domain" description="RanBD1" evidence="2">
    <location>
        <begin position="98"/>
        <end position="235"/>
    </location>
</feature>